<reference evidence="1" key="2">
    <citation type="submission" date="2024-07" db="EMBL/GenBank/DDBJ databases">
        <authorList>
            <person name="Pedersen J.S."/>
            <person name="Mulbjerg M.R."/>
            <person name="Carstens A.B."/>
            <person name="Hansen L.H."/>
        </authorList>
    </citation>
    <scope>NUCLEOTIDE SEQUENCE</scope>
</reference>
<reference evidence="1" key="1">
    <citation type="journal article" date="2024" name="Virus Res.">
        <title>A novel genus of Pectobacterium bacteriophages display broad host range by targeting several species of Danish soft rot isolates.</title>
        <authorList>
            <person name="Pedersen J.S."/>
            <person name="Carstens A.B."/>
            <person name="Rothgard M.M."/>
            <person name="Roy C."/>
            <person name="Viry A."/>
            <person name="Papudeshi B."/>
            <person name="Kot W."/>
            <person name="Hille F."/>
            <person name="Franz C.M.A.P."/>
            <person name="Edwards R."/>
            <person name="Hansen L.H."/>
        </authorList>
    </citation>
    <scope>NUCLEOTIDE SEQUENCE</scope>
</reference>
<sequence>MNTEELKEIIAEGERDATDLLNERCPKLYRQFDKHADALAKLLKEVKEHFPDARYYTSGGDGFVLVLGETHSGYNESPNNELVALTSTTLNVQGGDW</sequence>
<evidence type="ECO:0000313" key="1">
    <source>
        <dbReference type="EMBL" id="XDF89648.1"/>
    </source>
</evidence>
<dbReference type="EMBL" id="PQ008973">
    <property type="protein sequence ID" value="XDF89648.1"/>
    <property type="molecule type" value="Genomic_DNA"/>
</dbReference>
<organism evidence="1">
    <name type="scientific">Pectobacterium phage Pappous</name>
    <dbReference type="NCBI Taxonomy" id="3158140"/>
    <lineage>
        <taxon>Viruses</taxon>
        <taxon>Duplodnaviria</taxon>
        <taxon>Heunggongvirae</taxon>
        <taxon>Uroviricota</taxon>
        <taxon>Caudoviricetes</taxon>
    </lineage>
</organism>
<name>A0AB39ABS4_9CAUD</name>
<proteinExistence type="predicted"/>
<accession>A0AB39ABS4</accession>
<protein>
    <submittedName>
        <fullName evidence="1">Uncharacterized protein</fullName>
    </submittedName>
</protein>
<gene>
    <name evidence="1" type="ORF">KGKXNULN_CDS0012</name>
</gene>